<organism evidence="1 2">
    <name type="scientific">Agrobacterium vitis</name>
    <name type="common">Rhizobium vitis</name>
    <dbReference type="NCBI Taxonomy" id="373"/>
    <lineage>
        <taxon>Bacteria</taxon>
        <taxon>Pseudomonadati</taxon>
        <taxon>Pseudomonadota</taxon>
        <taxon>Alphaproteobacteria</taxon>
        <taxon>Hyphomicrobiales</taxon>
        <taxon>Rhizobiaceae</taxon>
        <taxon>Rhizobium/Agrobacterium group</taxon>
        <taxon>Agrobacterium</taxon>
    </lineage>
</organism>
<reference evidence="1 2" key="1">
    <citation type="submission" date="2019-12" db="EMBL/GenBank/DDBJ databases">
        <title>Whole-genome sequencing of Allorhizobium vitis.</title>
        <authorList>
            <person name="Gan H.M."/>
            <person name="Szegedi E."/>
            <person name="Burr T."/>
            <person name="Savka M.A."/>
        </authorList>
    </citation>
    <scope>NUCLEOTIDE SEQUENCE [LARGE SCALE GENOMIC DNA]</scope>
    <source>
        <strain evidence="1 2">CG516</strain>
    </source>
</reference>
<gene>
    <name evidence="1" type="ORF">GOZ90_20320</name>
</gene>
<protein>
    <submittedName>
        <fullName evidence="1">DUF563 domain-containing protein</fullName>
    </submittedName>
</protein>
<dbReference type="EMBL" id="WPHR01000023">
    <property type="protein sequence ID" value="MUZ75039.1"/>
    <property type="molecule type" value="Genomic_DNA"/>
</dbReference>
<proteinExistence type="predicted"/>
<sequence length="83" mass="8989">MTPGAGLANLVHCQPVVKTRVIELFQASCINGCYARVCQAKGLDYTAIINLDRPGQGADGTPKEIKTRSNMWLVVDISLLEKS</sequence>
<evidence type="ECO:0000313" key="1">
    <source>
        <dbReference type="EMBL" id="MUZ75039.1"/>
    </source>
</evidence>
<dbReference type="Proteomes" id="UP000477951">
    <property type="component" value="Unassembled WGS sequence"/>
</dbReference>
<comment type="caution">
    <text evidence="1">The sequence shown here is derived from an EMBL/GenBank/DDBJ whole genome shotgun (WGS) entry which is preliminary data.</text>
</comment>
<evidence type="ECO:0000313" key="2">
    <source>
        <dbReference type="Proteomes" id="UP000477951"/>
    </source>
</evidence>
<accession>A0A6L6VL87</accession>
<name>A0A6L6VL87_AGRVI</name>
<dbReference type="AlphaFoldDB" id="A0A6L6VL87"/>